<evidence type="ECO:0000313" key="1">
    <source>
        <dbReference type="EMBL" id="QTL99582.1"/>
    </source>
</evidence>
<dbReference type="Pfam" id="PF20903">
    <property type="entry name" value="SPL"/>
    <property type="match status" value="1"/>
</dbReference>
<protein>
    <submittedName>
        <fullName evidence="1">Spore photoproduct lyase</fullName>
        <ecNumber evidence="1">4.1.99.14</ecNumber>
    </submittedName>
</protein>
<dbReference type="InterPro" id="IPR049539">
    <property type="entry name" value="SPL"/>
</dbReference>
<dbReference type="KEGG" id="ifn:GM661_17300"/>
<sequence length="340" mass="39423">MSFTPSYVIFRENALEYPLGNQLYKLFTKEKDIKVHKVASRGPFPFDNDISFRKKFARAKRTIVVSVRSLNKFQSCKPSAHYQLPLVTGCPAHCHYCYLSTNLGKNPYIKVYVNLEDILARAEKYIVNRKPKTTIFEGAATSDPLPVEKWTGSLASTIKYFAEKKLGRFRFVTKFTEVEPLLGIDHQKKTEFRFSLNSKYAVEKFEPTTPAPSERIKAAAKVYQAAYPLGFLIAPIFIYKNWKDEYSELINDLSNNLNSNGKGISFELITHRFTERAKRIIEEIYPETELPMNEEARQFKYGQFGYGKYIYPKEKMKEIEDFMKGIISKAFPEAEIKYFV</sequence>
<dbReference type="EC" id="4.1.99.14" evidence="1"/>
<dbReference type="RefSeq" id="WP_230867914.1">
    <property type="nucleotide sequence ID" value="NZ_CP046640.1"/>
</dbReference>
<dbReference type="GO" id="GO:0003913">
    <property type="term" value="F:DNA photolyase activity"/>
    <property type="evidence" value="ECO:0007669"/>
    <property type="project" value="InterPro"/>
</dbReference>
<organism evidence="1 2">
    <name type="scientific">Iocasia fonsfrigidae</name>
    <dbReference type="NCBI Taxonomy" id="2682810"/>
    <lineage>
        <taxon>Bacteria</taxon>
        <taxon>Bacillati</taxon>
        <taxon>Bacillota</taxon>
        <taxon>Clostridia</taxon>
        <taxon>Halanaerobiales</taxon>
        <taxon>Halanaerobiaceae</taxon>
        <taxon>Iocasia</taxon>
    </lineage>
</organism>
<dbReference type="InterPro" id="IPR034559">
    <property type="entry name" value="SPL_Clostridia"/>
</dbReference>
<proteinExistence type="predicted"/>
<dbReference type="AlphaFoldDB" id="A0A8A7KP42"/>
<accession>A0A8A7KP42</accession>
<reference evidence="1" key="1">
    <citation type="submission" date="2019-12" db="EMBL/GenBank/DDBJ databases">
        <authorList>
            <person name="zhang j."/>
            <person name="sun C.M."/>
        </authorList>
    </citation>
    <scope>NUCLEOTIDE SEQUENCE</scope>
    <source>
        <strain evidence="1">NS-1</strain>
    </source>
</reference>
<dbReference type="GO" id="GO:1904047">
    <property type="term" value="F:S-adenosyl-L-methionine binding"/>
    <property type="evidence" value="ECO:0007669"/>
    <property type="project" value="InterPro"/>
</dbReference>
<dbReference type="SFLD" id="SFLDF00412">
    <property type="entry name" value="spore_photoproduct_lyase_2"/>
    <property type="match status" value="1"/>
</dbReference>
<dbReference type="SFLD" id="SFLDG01079">
    <property type="entry name" value="spore_photoproduct_lyase_like"/>
    <property type="match status" value="1"/>
</dbReference>
<dbReference type="Gene3D" id="3.40.50.12110">
    <property type="match status" value="1"/>
</dbReference>
<keyword evidence="1" id="KW-0456">Lyase</keyword>
<name>A0A8A7KP42_9FIRM</name>
<dbReference type="InterPro" id="IPR023897">
    <property type="entry name" value="SPL_firmicutes"/>
</dbReference>
<dbReference type="NCBIfam" id="TIGR04070">
    <property type="entry name" value="photo_TT_lyase"/>
    <property type="match status" value="1"/>
</dbReference>
<dbReference type="Gene3D" id="3.80.30.30">
    <property type="match status" value="1"/>
</dbReference>
<dbReference type="GO" id="GO:0051539">
    <property type="term" value="F:4 iron, 4 sulfur cluster binding"/>
    <property type="evidence" value="ECO:0007669"/>
    <property type="project" value="TreeGrafter"/>
</dbReference>
<dbReference type="GO" id="GO:0042601">
    <property type="term" value="C:endospore-forming forespore"/>
    <property type="evidence" value="ECO:0007669"/>
    <property type="project" value="TreeGrafter"/>
</dbReference>
<dbReference type="SFLD" id="SFLDS00029">
    <property type="entry name" value="Radical_SAM"/>
    <property type="match status" value="1"/>
</dbReference>
<gene>
    <name evidence="1" type="primary">splB</name>
    <name evidence="1" type="ORF">GM661_17300</name>
</gene>
<evidence type="ECO:0000313" key="2">
    <source>
        <dbReference type="Proteomes" id="UP000665020"/>
    </source>
</evidence>
<dbReference type="InterPro" id="IPR007197">
    <property type="entry name" value="rSAM"/>
</dbReference>
<dbReference type="EMBL" id="CP046640">
    <property type="protein sequence ID" value="QTL99582.1"/>
    <property type="molecule type" value="Genomic_DNA"/>
</dbReference>
<keyword evidence="2" id="KW-1185">Reference proteome</keyword>
<dbReference type="Proteomes" id="UP000665020">
    <property type="component" value="Chromosome"/>
</dbReference>
<dbReference type="PANTHER" id="PTHR37822:SF2">
    <property type="entry name" value="SPORE PHOTOPRODUCT LYASE"/>
    <property type="match status" value="1"/>
</dbReference>
<dbReference type="PANTHER" id="PTHR37822">
    <property type="entry name" value="SPORE PHOTOPRODUCT LYASE-RELATED"/>
    <property type="match status" value="1"/>
</dbReference>